<dbReference type="AlphaFoldDB" id="A0AAW1NJ74"/>
<keyword evidence="3" id="KW-1185">Reference proteome</keyword>
<organism evidence="2 3">
    <name type="scientific">Popillia japonica</name>
    <name type="common">Japanese beetle</name>
    <dbReference type="NCBI Taxonomy" id="7064"/>
    <lineage>
        <taxon>Eukaryota</taxon>
        <taxon>Metazoa</taxon>
        <taxon>Ecdysozoa</taxon>
        <taxon>Arthropoda</taxon>
        <taxon>Hexapoda</taxon>
        <taxon>Insecta</taxon>
        <taxon>Pterygota</taxon>
        <taxon>Neoptera</taxon>
        <taxon>Endopterygota</taxon>
        <taxon>Coleoptera</taxon>
        <taxon>Polyphaga</taxon>
        <taxon>Scarabaeiformia</taxon>
        <taxon>Scarabaeidae</taxon>
        <taxon>Rutelinae</taxon>
        <taxon>Popillia</taxon>
    </lineage>
</organism>
<evidence type="ECO:0000313" key="3">
    <source>
        <dbReference type="Proteomes" id="UP001458880"/>
    </source>
</evidence>
<dbReference type="InterPro" id="IPR027831">
    <property type="entry name" value="DUF4485"/>
</dbReference>
<gene>
    <name evidence="2" type="ORF">QE152_g703</name>
</gene>
<dbReference type="Pfam" id="PF14846">
    <property type="entry name" value="DUF4485"/>
    <property type="match status" value="1"/>
</dbReference>
<reference evidence="2 3" key="1">
    <citation type="journal article" date="2024" name="BMC Genomics">
        <title>De novo assembly and annotation of Popillia japonica's genome with initial clues to its potential as an invasive pest.</title>
        <authorList>
            <person name="Cucini C."/>
            <person name="Boschi S."/>
            <person name="Funari R."/>
            <person name="Cardaioli E."/>
            <person name="Iannotti N."/>
            <person name="Marturano G."/>
            <person name="Paoli F."/>
            <person name="Bruttini M."/>
            <person name="Carapelli A."/>
            <person name="Frati F."/>
            <person name="Nardi F."/>
        </authorList>
    </citation>
    <scope>NUCLEOTIDE SEQUENCE [LARGE SCALE GENOMIC DNA]</scope>
    <source>
        <strain evidence="2">DMR45628</strain>
    </source>
</reference>
<accession>A0AAW1NJ74</accession>
<protein>
    <recommendedName>
        <fullName evidence="1">DUF4485 domain-containing protein</fullName>
    </recommendedName>
</protein>
<evidence type="ECO:0000313" key="2">
    <source>
        <dbReference type="EMBL" id="KAK9758801.1"/>
    </source>
</evidence>
<name>A0AAW1NJ74_POPJA</name>
<sequence>MASPSKALNENFAYNSMLARALVQLIPAHDRETVRIWFNKLHVMDRSAEDMKRRNEYMWFLLLMLQNKRLQPPFNKSPPGGELRPLNEIISPDIYEDVLMSSDDQSATWLDTACNMDQTCKDVYTSEDQHFPSTHPAEFLNNQPLPQNGIICYVAAFALTPKRDYMLRGSFQRSRLNEIESVL</sequence>
<dbReference type="Proteomes" id="UP001458880">
    <property type="component" value="Unassembled WGS sequence"/>
</dbReference>
<feature type="domain" description="DUF4485" evidence="1">
    <location>
        <begin position="8"/>
        <end position="88"/>
    </location>
</feature>
<comment type="caution">
    <text evidence="2">The sequence shown here is derived from an EMBL/GenBank/DDBJ whole genome shotgun (WGS) entry which is preliminary data.</text>
</comment>
<dbReference type="EMBL" id="JASPKY010000003">
    <property type="protein sequence ID" value="KAK9758801.1"/>
    <property type="molecule type" value="Genomic_DNA"/>
</dbReference>
<evidence type="ECO:0000259" key="1">
    <source>
        <dbReference type="Pfam" id="PF14846"/>
    </source>
</evidence>
<proteinExistence type="predicted"/>